<dbReference type="InterPro" id="IPR003029">
    <property type="entry name" value="S1_domain"/>
</dbReference>
<dbReference type="AlphaFoldDB" id="A0AA35SCQ7"/>
<accession>A0AA35SCQ7</accession>
<dbReference type="PROSITE" id="PS50126">
    <property type="entry name" value="S1"/>
    <property type="match status" value="3"/>
</dbReference>
<dbReference type="GO" id="GO:0003735">
    <property type="term" value="F:structural constituent of ribosome"/>
    <property type="evidence" value="ECO:0007669"/>
    <property type="project" value="TreeGrafter"/>
</dbReference>
<dbReference type="CDD" id="cd04465">
    <property type="entry name" value="S1_RPS1_repeat_ec2_hs2"/>
    <property type="match status" value="1"/>
</dbReference>
<evidence type="ECO:0000256" key="3">
    <source>
        <dbReference type="ARBA" id="ARBA00023274"/>
    </source>
</evidence>
<dbReference type="GO" id="GO:0003729">
    <property type="term" value="F:mRNA binding"/>
    <property type="evidence" value="ECO:0007669"/>
    <property type="project" value="TreeGrafter"/>
</dbReference>
<dbReference type="Pfam" id="PF00575">
    <property type="entry name" value="S1"/>
    <property type="match status" value="3"/>
</dbReference>
<evidence type="ECO:0000256" key="4">
    <source>
        <dbReference type="ARBA" id="ARBA00025453"/>
    </source>
</evidence>
<dbReference type="SUPFAM" id="SSF50249">
    <property type="entry name" value="Nucleic acid-binding proteins"/>
    <property type="match status" value="3"/>
</dbReference>
<dbReference type="Gene3D" id="2.40.50.140">
    <property type="entry name" value="Nucleic acid-binding proteins"/>
    <property type="match status" value="3"/>
</dbReference>
<dbReference type="InterPro" id="IPR012340">
    <property type="entry name" value="NA-bd_OB-fold"/>
</dbReference>
<keyword evidence="3" id="KW-0687">Ribonucleoprotein</keyword>
<dbReference type="GO" id="GO:0022627">
    <property type="term" value="C:cytosolic small ribosomal subunit"/>
    <property type="evidence" value="ECO:0007669"/>
    <property type="project" value="TreeGrafter"/>
</dbReference>
<dbReference type="EMBL" id="CASHTH010002268">
    <property type="protein sequence ID" value="CAI8027284.1"/>
    <property type="molecule type" value="Genomic_DNA"/>
</dbReference>
<sequence length="244" mass="27638">MMDQNRGGVVVNFMGIRGFVPFSQLAPVPSESREQAISERMGQEYPFHILEVDQGRERLVLSERAIWQKLQDEVRDQFIAELEEGSRVTGKVTSIRGFGAFVNLGKAEGLVHISELSWARVKGPEEVVSVGQELEVQVLKVDPESKRISLSLKRTLPEPWESVPERYNVGEIVDGTVTRLADFGAFVRLEDWVEGLVHISELSPRQVKNPSECVYVNQQVRVMILDIDPEKRRISLSYKKAFGM</sequence>
<dbReference type="GO" id="GO:0006412">
    <property type="term" value="P:translation"/>
    <property type="evidence" value="ECO:0007669"/>
    <property type="project" value="TreeGrafter"/>
</dbReference>
<evidence type="ECO:0000313" key="7">
    <source>
        <dbReference type="Proteomes" id="UP001174909"/>
    </source>
</evidence>
<dbReference type="InterPro" id="IPR035104">
    <property type="entry name" value="Ribosomal_protein_S1-like"/>
</dbReference>
<dbReference type="PANTHER" id="PTHR10724:SF7">
    <property type="entry name" value="SMALL RIBOSOMAL SUBUNIT PROTEIN BS1C"/>
    <property type="match status" value="1"/>
</dbReference>
<dbReference type="SMART" id="SM00316">
    <property type="entry name" value="S1"/>
    <property type="match status" value="3"/>
</dbReference>
<dbReference type="Proteomes" id="UP001174909">
    <property type="component" value="Unassembled WGS sequence"/>
</dbReference>
<gene>
    <name evidence="6" type="ORF">GBAR_LOCUS15614</name>
</gene>
<name>A0AA35SCQ7_GEOBA</name>
<evidence type="ECO:0000256" key="1">
    <source>
        <dbReference type="ARBA" id="ARBA00006767"/>
    </source>
</evidence>
<protein>
    <submittedName>
        <fullName evidence="6">30S ribosomal protein S1</fullName>
    </submittedName>
</protein>
<keyword evidence="7" id="KW-1185">Reference proteome</keyword>
<evidence type="ECO:0000256" key="2">
    <source>
        <dbReference type="ARBA" id="ARBA00022980"/>
    </source>
</evidence>
<dbReference type="PRINTS" id="PR00681">
    <property type="entry name" value="RIBOSOMALS1"/>
</dbReference>
<comment type="similarity">
    <text evidence="1">Belongs to the bacterial ribosomal protein bS1 family.</text>
</comment>
<dbReference type="FunFam" id="2.40.50.140:FF:000051">
    <property type="entry name" value="RNA-binding transcriptional accessory protein"/>
    <property type="match status" value="1"/>
</dbReference>
<reference evidence="6" key="1">
    <citation type="submission" date="2023-03" db="EMBL/GenBank/DDBJ databases">
        <authorList>
            <person name="Steffen K."/>
            <person name="Cardenas P."/>
        </authorList>
    </citation>
    <scope>NUCLEOTIDE SEQUENCE</scope>
</reference>
<organism evidence="6 7">
    <name type="scientific">Geodia barretti</name>
    <name type="common">Barrett's horny sponge</name>
    <dbReference type="NCBI Taxonomy" id="519541"/>
    <lineage>
        <taxon>Eukaryota</taxon>
        <taxon>Metazoa</taxon>
        <taxon>Porifera</taxon>
        <taxon>Demospongiae</taxon>
        <taxon>Heteroscleromorpha</taxon>
        <taxon>Tetractinellida</taxon>
        <taxon>Astrophorina</taxon>
        <taxon>Geodiidae</taxon>
        <taxon>Geodia</taxon>
    </lineage>
</organism>
<dbReference type="InterPro" id="IPR050437">
    <property type="entry name" value="Ribos_protein_bS1-like"/>
</dbReference>
<dbReference type="PANTHER" id="PTHR10724">
    <property type="entry name" value="30S RIBOSOMAL PROTEIN S1"/>
    <property type="match status" value="1"/>
</dbReference>
<feature type="domain" description="S1 motif" evidence="5">
    <location>
        <begin position="85"/>
        <end position="153"/>
    </location>
</feature>
<comment type="caution">
    <text evidence="6">The sequence shown here is derived from an EMBL/GenBank/DDBJ whole genome shotgun (WGS) entry which is preliminary data.</text>
</comment>
<comment type="function">
    <text evidence="4">Associates with the EF-Tu.GDP complex and induces the exchange of GDP to GTP. It remains bound to the aminoacyl-tRNA.EF-Tu.GTP complex up to the GTP hydrolysis stage on the ribosome.</text>
</comment>
<feature type="domain" description="S1 motif" evidence="5">
    <location>
        <begin position="1"/>
        <end position="64"/>
    </location>
</feature>
<dbReference type="CDD" id="cd05688">
    <property type="entry name" value="S1_RPS1_repeat_ec3"/>
    <property type="match status" value="2"/>
</dbReference>
<keyword evidence="2 6" id="KW-0689">Ribosomal protein</keyword>
<dbReference type="FunFam" id="2.40.50.140:FF:000103">
    <property type="entry name" value="protein RRP5 homolog"/>
    <property type="match status" value="1"/>
</dbReference>
<proteinExistence type="inferred from homology"/>
<evidence type="ECO:0000313" key="6">
    <source>
        <dbReference type="EMBL" id="CAI8027284.1"/>
    </source>
</evidence>
<feature type="domain" description="S1 motif" evidence="5">
    <location>
        <begin position="170"/>
        <end position="239"/>
    </location>
</feature>
<evidence type="ECO:0000259" key="5">
    <source>
        <dbReference type="PROSITE" id="PS50126"/>
    </source>
</evidence>